<dbReference type="EMBL" id="CM018031">
    <property type="protein sequence ID" value="KAA8549292.1"/>
    <property type="molecule type" value="Genomic_DNA"/>
</dbReference>
<sequence>MTTLASMTPSGKLAHPIGIAFCLVLESWLGTGSRHLKDPTETYSRRLEQFGCLGFDNDDSVHAVPLDIYKQSTRKRRWCQLRWCRGHYQLPICHCDADCSCYVLCFQSQKRGWSFSVQKSAACTTNVFSVVTAIDTSGIDAIYELNNTLKQSSLKGTGH</sequence>
<proteinExistence type="predicted"/>
<accession>A0A5J5C5T1</accession>
<gene>
    <name evidence="1" type="ORF">F0562_000976</name>
</gene>
<evidence type="ECO:0000313" key="1">
    <source>
        <dbReference type="EMBL" id="KAA8549292.1"/>
    </source>
</evidence>
<evidence type="ECO:0000313" key="2">
    <source>
        <dbReference type="Proteomes" id="UP000325577"/>
    </source>
</evidence>
<organism evidence="1 2">
    <name type="scientific">Nyssa sinensis</name>
    <dbReference type="NCBI Taxonomy" id="561372"/>
    <lineage>
        <taxon>Eukaryota</taxon>
        <taxon>Viridiplantae</taxon>
        <taxon>Streptophyta</taxon>
        <taxon>Embryophyta</taxon>
        <taxon>Tracheophyta</taxon>
        <taxon>Spermatophyta</taxon>
        <taxon>Magnoliopsida</taxon>
        <taxon>eudicotyledons</taxon>
        <taxon>Gunneridae</taxon>
        <taxon>Pentapetalae</taxon>
        <taxon>asterids</taxon>
        <taxon>Cornales</taxon>
        <taxon>Nyssaceae</taxon>
        <taxon>Nyssa</taxon>
    </lineage>
</organism>
<protein>
    <submittedName>
        <fullName evidence="1">Uncharacterized protein</fullName>
    </submittedName>
</protein>
<dbReference type="Proteomes" id="UP000325577">
    <property type="component" value="Linkage Group LG0"/>
</dbReference>
<reference evidence="1 2" key="1">
    <citation type="submission" date="2019-09" db="EMBL/GenBank/DDBJ databases">
        <title>A chromosome-level genome assembly of the Chinese tupelo Nyssa sinensis.</title>
        <authorList>
            <person name="Yang X."/>
            <person name="Kang M."/>
            <person name="Yang Y."/>
            <person name="Xiong H."/>
            <person name="Wang M."/>
            <person name="Zhang Z."/>
            <person name="Wang Z."/>
            <person name="Wu H."/>
            <person name="Ma T."/>
            <person name="Liu J."/>
            <person name="Xi Z."/>
        </authorList>
    </citation>
    <scope>NUCLEOTIDE SEQUENCE [LARGE SCALE GENOMIC DNA]</scope>
    <source>
        <strain evidence="1">J267</strain>
        <tissue evidence="1">Leaf</tissue>
    </source>
</reference>
<dbReference type="AlphaFoldDB" id="A0A5J5C5T1"/>
<keyword evidence="2" id="KW-1185">Reference proteome</keyword>
<name>A0A5J5C5T1_9ASTE</name>